<keyword evidence="3" id="KW-1185">Reference proteome</keyword>
<evidence type="ECO:0000313" key="2">
    <source>
        <dbReference type="EMBL" id="SEK50755.1"/>
    </source>
</evidence>
<accession>A0A1H7HRD4</accession>
<dbReference type="OrthoDB" id="9813804at2"/>
<protein>
    <submittedName>
        <fullName evidence="2">Multicomponent K+:H+ antiporter subunit G</fullName>
    </submittedName>
</protein>
<feature type="transmembrane region" description="Helical" evidence="1">
    <location>
        <begin position="6"/>
        <end position="28"/>
    </location>
</feature>
<sequence length="133" mass="14555">MAMWLEFLISLLIVVSGIFILVGSLGLLKLPTLMTRLHAPTKATTLGVGGALLASVAFFLGGERTLSVHELLVTGFLFLTAPVTAHFIAKTYLHLYPEERKTLPVLPEPQQGWSTYVASRSPRADEQQDSPHE</sequence>
<evidence type="ECO:0000313" key="3">
    <source>
        <dbReference type="Proteomes" id="UP000199256"/>
    </source>
</evidence>
<dbReference type="Proteomes" id="UP000199256">
    <property type="component" value="Unassembled WGS sequence"/>
</dbReference>
<dbReference type="RefSeq" id="WP_090250988.1">
    <property type="nucleotide sequence ID" value="NZ_FOAA01000002.1"/>
</dbReference>
<dbReference type="PANTHER" id="PTHR34703:SF1">
    <property type="entry name" value="ANTIPORTER SUBUNIT MNHG2-RELATED"/>
    <property type="match status" value="1"/>
</dbReference>
<dbReference type="NCBIfam" id="TIGR01300">
    <property type="entry name" value="CPA3_mnhG_phaG"/>
    <property type="match status" value="1"/>
</dbReference>
<feature type="transmembrane region" description="Helical" evidence="1">
    <location>
        <begin position="72"/>
        <end position="93"/>
    </location>
</feature>
<dbReference type="STRING" id="1396821.SAMN05444515_102194"/>
<name>A0A1H7HRD4_9GAMM</name>
<dbReference type="EMBL" id="FOAA01000002">
    <property type="protein sequence ID" value="SEK50755.1"/>
    <property type="molecule type" value="Genomic_DNA"/>
</dbReference>
<reference evidence="3" key="1">
    <citation type="submission" date="2016-10" db="EMBL/GenBank/DDBJ databases">
        <authorList>
            <person name="Varghese N."/>
            <person name="Submissions S."/>
        </authorList>
    </citation>
    <scope>NUCLEOTIDE SEQUENCE [LARGE SCALE GENOMIC DNA]</scope>
    <source>
        <strain evidence="3">DSM 241</strain>
    </source>
</reference>
<dbReference type="Pfam" id="PF03334">
    <property type="entry name" value="PhaG_MnhG_YufB"/>
    <property type="match status" value="1"/>
</dbReference>
<dbReference type="InterPro" id="IPR005133">
    <property type="entry name" value="PhaG_MnhG_YufB"/>
</dbReference>
<gene>
    <name evidence="2" type="ORF">SAMN05444515_102194</name>
</gene>
<dbReference type="AlphaFoldDB" id="A0A1H7HRD4"/>
<dbReference type="GO" id="GO:0015385">
    <property type="term" value="F:sodium:proton antiporter activity"/>
    <property type="evidence" value="ECO:0007669"/>
    <property type="project" value="TreeGrafter"/>
</dbReference>
<evidence type="ECO:0000256" key="1">
    <source>
        <dbReference type="SAM" id="Phobius"/>
    </source>
</evidence>
<dbReference type="PANTHER" id="PTHR34703">
    <property type="entry name" value="ANTIPORTER SUBUNIT MNHG2-RELATED"/>
    <property type="match status" value="1"/>
</dbReference>
<keyword evidence="1" id="KW-0472">Membrane</keyword>
<keyword evidence="1" id="KW-1133">Transmembrane helix</keyword>
<feature type="transmembrane region" description="Helical" evidence="1">
    <location>
        <begin position="40"/>
        <end position="60"/>
    </location>
</feature>
<keyword evidence="1" id="KW-0812">Transmembrane</keyword>
<dbReference type="NCBIfam" id="NF009316">
    <property type="entry name" value="PRK12674.1-5"/>
    <property type="match status" value="1"/>
</dbReference>
<organism evidence="2 3">
    <name type="scientific">Ectothiorhodospira marina</name>
    <dbReference type="NCBI Taxonomy" id="1396821"/>
    <lineage>
        <taxon>Bacteria</taxon>
        <taxon>Pseudomonadati</taxon>
        <taxon>Pseudomonadota</taxon>
        <taxon>Gammaproteobacteria</taxon>
        <taxon>Chromatiales</taxon>
        <taxon>Ectothiorhodospiraceae</taxon>
        <taxon>Ectothiorhodospira</taxon>
    </lineage>
</organism>
<proteinExistence type="predicted"/>